<protein>
    <recommendedName>
        <fullName evidence="10">Flagellar protein FliL</fullName>
    </recommendedName>
</protein>
<keyword evidence="4" id="KW-1003">Cell membrane</keyword>
<evidence type="ECO:0000313" key="13">
    <source>
        <dbReference type="Proteomes" id="UP000219353"/>
    </source>
</evidence>
<dbReference type="RefSeq" id="WP_097112418.1">
    <property type="nucleotide sequence ID" value="NZ_OBEB01000007.1"/>
</dbReference>
<proteinExistence type="inferred from homology"/>
<dbReference type="PANTHER" id="PTHR35091">
    <property type="entry name" value="FLAGELLAR PROTEIN FLIL"/>
    <property type="match status" value="1"/>
</dbReference>
<evidence type="ECO:0000313" key="12">
    <source>
        <dbReference type="EMBL" id="SNY57289.1"/>
    </source>
</evidence>
<keyword evidence="11" id="KW-0732">Signal</keyword>
<keyword evidence="12" id="KW-0966">Cell projection</keyword>
<evidence type="ECO:0000256" key="8">
    <source>
        <dbReference type="ARBA" id="ARBA00022989"/>
    </source>
</evidence>
<evidence type="ECO:0000256" key="11">
    <source>
        <dbReference type="SAM" id="SignalP"/>
    </source>
</evidence>
<evidence type="ECO:0000256" key="4">
    <source>
        <dbReference type="ARBA" id="ARBA00022475"/>
    </source>
</evidence>
<keyword evidence="9 10" id="KW-0472">Membrane</keyword>
<keyword evidence="8" id="KW-1133">Transmembrane helix</keyword>
<dbReference type="EMBL" id="OBEB01000007">
    <property type="protein sequence ID" value="SNY57289.1"/>
    <property type="molecule type" value="Genomic_DNA"/>
</dbReference>
<dbReference type="AlphaFoldDB" id="A0A285JAH8"/>
<comment type="function">
    <text evidence="1 10">Controls the rotational direction of flagella during chemotaxis.</text>
</comment>
<dbReference type="Pfam" id="PF03748">
    <property type="entry name" value="FliL"/>
    <property type="match status" value="1"/>
</dbReference>
<keyword evidence="12" id="KW-0969">Cilium</keyword>
<name>A0A285JAH8_9GAMM</name>
<dbReference type="InterPro" id="IPR005503">
    <property type="entry name" value="FliL"/>
</dbReference>
<dbReference type="GO" id="GO:0071978">
    <property type="term" value="P:bacterial-type flagellum-dependent swarming motility"/>
    <property type="evidence" value="ECO:0007669"/>
    <property type="project" value="TreeGrafter"/>
</dbReference>
<evidence type="ECO:0000256" key="2">
    <source>
        <dbReference type="ARBA" id="ARBA00004162"/>
    </source>
</evidence>
<comment type="similarity">
    <text evidence="3 10">Belongs to the FliL family.</text>
</comment>
<keyword evidence="13" id="KW-1185">Reference proteome</keyword>
<dbReference type="PANTHER" id="PTHR35091:SF5">
    <property type="entry name" value="FLAGELLAR PROTEIN FLIL"/>
    <property type="match status" value="1"/>
</dbReference>
<evidence type="ECO:0000256" key="9">
    <source>
        <dbReference type="ARBA" id="ARBA00023136"/>
    </source>
</evidence>
<dbReference type="GO" id="GO:0009425">
    <property type="term" value="C:bacterial-type flagellum basal body"/>
    <property type="evidence" value="ECO:0007669"/>
    <property type="project" value="InterPro"/>
</dbReference>
<sequence>MKLFVFVLIALMLMLSPASAKQQEAEFVYYGFDPDIVTNYVSGNRRSLGYVRVTIELMITDKNFLPAIEHHEPLILDTIIGILSKQSEDNVKSLTGREEIRTTILTKLQEVLKRETGDAIIKDVLFTKYLYQ</sequence>
<evidence type="ECO:0000256" key="1">
    <source>
        <dbReference type="ARBA" id="ARBA00002254"/>
    </source>
</evidence>
<feature type="signal peptide" evidence="11">
    <location>
        <begin position="1"/>
        <end position="20"/>
    </location>
</feature>
<dbReference type="Proteomes" id="UP000219353">
    <property type="component" value="Unassembled WGS sequence"/>
</dbReference>
<dbReference type="GO" id="GO:0005886">
    <property type="term" value="C:plasma membrane"/>
    <property type="evidence" value="ECO:0007669"/>
    <property type="project" value="UniProtKB-SubCell"/>
</dbReference>
<evidence type="ECO:0000256" key="3">
    <source>
        <dbReference type="ARBA" id="ARBA00008281"/>
    </source>
</evidence>
<keyword evidence="10" id="KW-0997">Cell inner membrane</keyword>
<organism evidence="12 13">
    <name type="scientific">Arsukibacterium tuosuense</name>
    <dbReference type="NCBI Taxonomy" id="1323745"/>
    <lineage>
        <taxon>Bacteria</taxon>
        <taxon>Pseudomonadati</taxon>
        <taxon>Pseudomonadota</taxon>
        <taxon>Gammaproteobacteria</taxon>
        <taxon>Chromatiales</taxon>
        <taxon>Chromatiaceae</taxon>
        <taxon>Arsukibacterium</taxon>
    </lineage>
</organism>
<gene>
    <name evidence="12" type="ORF">SAMN06297280_3225</name>
</gene>
<dbReference type="GO" id="GO:0006935">
    <property type="term" value="P:chemotaxis"/>
    <property type="evidence" value="ECO:0007669"/>
    <property type="project" value="UniProtKB-KW"/>
</dbReference>
<keyword evidence="12" id="KW-0282">Flagellum</keyword>
<evidence type="ECO:0000256" key="5">
    <source>
        <dbReference type="ARBA" id="ARBA00022500"/>
    </source>
</evidence>
<comment type="subcellular location">
    <subcellularLocation>
        <location evidence="10">Cell inner membrane</location>
    </subcellularLocation>
    <subcellularLocation>
        <location evidence="2">Cell membrane</location>
        <topology evidence="2">Single-pass membrane protein</topology>
    </subcellularLocation>
</comment>
<accession>A0A285JAH8</accession>
<evidence type="ECO:0000256" key="6">
    <source>
        <dbReference type="ARBA" id="ARBA00022692"/>
    </source>
</evidence>
<keyword evidence="5 10" id="KW-0145">Chemotaxis</keyword>
<feature type="chain" id="PRO_5012809249" description="Flagellar protein FliL" evidence="11">
    <location>
        <begin position="21"/>
        <end position="132"/>
    </location>
</feature>
<evidence type="ECO:0000256" key="7">
    <source>
        <dbReference type="ARBA" id="ARBA00022779"/>
    </source>
</evidence>
<evidence type="ECO:0000256" key="10">
    <source>
        <dbReference type="RuleBase" id="RU364125"/>
    </source>
</evidence>
<keyword evidence="6" id="KW-0812">Transmembrane</keyword>
<reference evidence="13" key="1">
    <citation type="submission" date="2017-09" db="EMBL/GenBank/DDBJ databases">
        <authorList>
            <person name="Varghese N."/>
            <person name="Submissions S."/>
        </authorList>
    </citation>
    <scope>NUCLEOTIDE SEQUENCE [LARGE SCALE GENOMIC DNA]</scope>
    <source>
        <strain evidence="13">CGMCC 1.12461</strain>
    </source>
</reference>
<dbReference type="OrthoDB" id="5588622at2"/>
<keyword evidence="7 10" id="KW-0283">Flagellar rotation</keyword>